<reference evidence="5" key="1">
    <citation type="submission" date="2024-06" db="EMBL/GenBank/DDBJ databases">
        <authorList>
            <person name="Li T."/>
            <person name="Gao R."/>
        </authorList>
    </citation>
    <scope>NUCLEOTIDE SEQUENCE</scope>
    <source>
        <strain evidence="5">ZPR3</strain>
        <plasmid evidence="5">unnamed4</plasmid>
    </source>
</reference>
<dbReference type="SMART" id="SM00895">
    <property type="entry name" value="FCD"/>
    <property type="match status" value="1"/>
</dbReference>
<dbReference type="InterPro" id="IPR008920">
    <property type="entry name" value="TF_FadR/GntR_C"/>
</dbReference>
<evidence type="ECO:0000313" key="5">
    <source>
        <dbReference type="EMBL" id="XBT97956.1"/>
    </source>
</evidence>
<dbReference type="PANTHER" id="PTHR43537:SF24">
    <property type="entry name" value="GLUCONATE OPERON TRANSCRIPTIONAL REPRESSOR"/>
    <property type="match status" value="1"/>
</dbReference>
<dbReference type="InterPro" id="IPR000524">
    <property type="entry name" value="Tscrpt_reg_HTH_GntR"/>
</dbReference>
<evidence type="ECO:0000256" key="3">
    <source>
        <dbReference type="ARBA" id="ARBA00023163"/>
    </source>
</evidence>
<dbReference type="PRINTS" id="PR00035">
    <property type="entry name" value="HTHGNTR"/>
</dbReference>
<gene>
    <name evidence="5" type="ORF">ABM479_34305</name>
</gene>
<dbReference type="SUPFAM" id="SSF48008">
    <property type="entry name" value="GntR ligand-binding domain-like"/>
    <property type="match status" value="1"/>
</dbReference>
<keyword evidence="1" id="KW-0805">Transcription regulation</keyword>
<dbReference type="Pfam" id="PF00392">
    <property type="entry name" value="GntR"/>
    <property type="match status" value="1"/>
</dbReference>
<feature type="domain" description="HTH gntR-type" evidence="4">
    <location>
        <begin position="4"/>
        <end position="71"/>
    </location>
</feature>
<dbReference type="InterPro" id="IPR011711">
    <property type="entry name" value="GntR_C"/>
</dbReference>
<dbReference type="PANTHER" id="PTHR43537">
    <property type="entry name" value="TRANSCRIPTIONAL REGULATOR, GNTR FAMILY"/>
    <property type="match status" value="1"/>
</dbReference>
<dbReference type="AlphaFoldDB" id="A0AAU7S667"/>
<accession>A0AAU7S667</accession>
<dbReference type="GO" id="GO:0003700">
    <property type="term" value="F:DNA-binding transcription factor activity"/>
    <property type="evidence" value="ECO:0007669"/>
    <property type="project" value="InterPro"/>
</dbReference>
<organism evidence="5">
    <name type="scientific">Rhizobium sp. ZPR3</name>
    <dbReference type="NCBI Taxonomy" id="3158967"/>
    <lineage>
        <taxon>Bacteria</taxon>
        <taxon>Pseudomonadati</taxon>
        <taxon>Pseudomonadota</taxon>
        <taxon>Alphaproteobacteria</taxon>
        <taxon>Hyphomicrobiales</taxon>
        <taxon>Rhizobiaceae</taxon>
        <taxon>Rhizobium/Agrobacterium group</taxon>
        <taxon>Rhizobium</taxon>
    </lineage>
</organism>
<dbReference type="RefSeq" id="WP_349963214.1">
    <property type="nucleotide sequence ID" value="NZ_CP157964.1"/>
</dbReference>
<protein>
    <submittedName>
        <fullName evidence="5">GntR family transcriptional regulator</fullName>
    </submittedName>
</protein>
<dbReference type="Gene3D" id="1.20.120.530">
    <property type="entry name" value="GntR ligand-binding domain-like"/>
    <property type="match status" value="1"/>
</dbReference>
<keyword evidence="5" id="KW-0614">Plasmid</keyword>
<sequence length="292" mass="33611">MNSTPLINHLASKIVEYVRAHDEPNGMRLVERKLAEHLKVSRSPVRSALKILEEQGLVKTAETGGFYVDWDGRTVPASLTEPRSDDDDDAYMKIASDRLSGNLPDKVTESELARRYGLTKAHLGRVLRRIAGEGWIDRLPGHGWEFLPMLTSMQAYKDSYRFRLTIEPAAILEPTFVLNRSSLEDCRQHQQRLIDGEIWDVSNPDLFDINSRLHEAIIECSHNLFFIESLKRIDRLRRLIEYRQSLNRKYAIVRCREHVRLADLLLQGRMVEASEFMTNHLSSVSVMKTVAD</sequence>
<dbReference type="SMART" id="SM00345">
    <property type="entry name" value="HTH_GNTR"/>
    <property type="match status" value="2"/>
</dbReference>
<dbReference type="Gene3D" id="1.10.10.10">
    <property type="entry name" value="Winged helix-like DNA-binding domain superfamily/Winged helix DNA-binding domain"/>
    <property type="match status" value="2"/>
</dbReference>
<evidence type="ECO:0000256" key="2">
    <source>
        <dbReference type="ARBA" id="ARBA00023125"/>
    </source>
</evidence>
<dbReference type="GO" id="GO:0003677">
    <property type="term" value="F:DNA binding"/>
    <property type="evidence" value="ECO:0007669"/>
    <property type="project" value="UniProtKB-KW"/>
</dbReference>
<geneLocation type="plasmid" evidence="5">
    <name>unnamed4</name>
</geneLocation>
<evidence type="ECO:0000259" key="4">
    <source>
        <dbReference type="PROSITE" id="PS50949"/>
    </source>
</evidence>
<proteinExistence type="predicted"/>
<keyword evidence="3" id="KW-0804">Transcription</keyword>
<dbReference type="EMBL" id="CP157964">
    <property type="protein sequence ID" value="XBT97956.1"/>
    <property type="molecule type" value="Genomic_DNA"/>
</dbReference>
<dbReference type="PROSITE" id="PS50949">
    <property type="entry name" value="HTH_GNTR"/>
    <property type="match status" value="1"/>
</dbReference>
<evidence type="ECO:0000256" key="1">
    <source>
        <dbReference type="ARBA" id="ARBA00023015"/>
    </source>
</evidence>
<keyword evidence="2" id="KW-0238">DNA-binding</keyword>
<name>A0AAU7S667_9HYPH</name>
<dbReference type="InterPro" id="IPR036390">
    <property type="entry name" value="WH_DNA-bd_sf"/>
</dbReference>
<dbReference type="SUPFAM" id="SSF46785">
    <property type="entry name" value="Winged helix' DNA-binding domain"/>
    <property type="match status" value="2"/>
</dbReference>
<dbReference type="InterPro" id="IPR036388">
    <property type="entry name" value="WH-like_DNA-bd_sf"/>
</dbReference>
<dbReference type="Pfam" id="PF07729">
    <property type="entry name" value="FCD"/>
    <property type="match status" value="1"/>
</dbReference>